<gene>
    <name evidence="3" type="ORF">Tci_037485</name>
</gene>
<accession>A0A6L2LX46</accession>
<feature type="compositionally biased region" description="Polar residues" evidence="2">
    <location>
        <begin position="209"/>
        <end position="223"/>
    </location>
</feature>
<name>A0A6L2LX46_TANCI</name>
<feature type="region of interest" description="Disordered" evidence="2">
    <location>
        <begin position="201"/>
        <end position="227"/>
    </location>
</feature>
<reference evidence="3" key="1">
    <citation type="journal article" date="2019" name="Sci. Rep.">
        <title>Draft genome of Tanacetum cinerariifolium, the natural source of mosquito coil.</title>
        <authorList>
            <person name="Yamashiro T."/>
            <person name="Shiraishi A."/>
            <person name="Satake H."/>
            <person name="Nakayama K."/>
        </authorList>
    </citation>
    <scope>NUCLEOTIDE SEQUENCE</scope>
</reference>
<dbReference type="AlphaFoldDB" id="A0A6L2LX46"/>
<evidence type="ECO:0000256" key="1">
    <source>
        <dbReference type="SAM" id="Coils"/>
    </source>
</evidence>
<evidence type="ECO:0000313" key="3">
    <source>
        <dbReference type="EMBL" id="GEU65507.1"/>
    </source>
</evidence>
<sequence>MTKNLEEHDLVSTLIKEQTIKTSKIVYMLASYHKWNPKRSTRKEMCTEFEKMMHKKFQMSSMGELTFFLGLVNTLRSGEDRLKLKELMELCTKLSNRVLNLETTKNAQAKEIANLKKRVKRLERKRKSRSHRLKRLYKVVLSARVESSKEKSLEVIEDITTAGIKETISIVGLITTVVTIDELTLAQALVELKTASTRPKEKSIVMQEPSKTPKTTTIPVSSKVQDKDKEEEAQKALEANIVVIEQWHDVQAKIDADYELAQMLQAKEQEQLTDAEKARLFMEFLKKKRKFFTAKRAKEKKNKPPTKAQQRILMNMDTKVVESTKKEKEETVQESSSKRVGDEQEQEKSKKQTVENDKEKEELKRCLKIIPDDRENVTIDATYLSTKSLTVVDYKIYKEGRKSFFQIFRADGNSQMYLTFSKLLKNFIREDLEVLWRFVKDRFVKTKLVDDMDSFLMHTLKTMFEHHVKDTVWKIQ</sequence>
<dbReference type="EMBL" id="BKCJ010005214">
    <property type="protein sequence ID" value="GEU65507.1"/>
    <property type="molecule type" value="Genomic_DNA"/>
</dbReference>
<feature type="coiled-coil region" evidence="1">
    <location>
        <begin position="84"/>
        <end position="132"/>
    </location>
</feature>
<evidence type="ECO:0000256" key="2">
    <source>
        <dbReference type="SAM" id="MobiDB-lite"/>
    </source>
</evidence>
<feature type="region of interest" description="Disordered" evidence="2">
    <location>
        <begin position="295"/>
        <end position="357"/>
    </location>
</feature>
<comment type="caution">
    <text evidence="3">The sequence shown here is derived from an EMBL/GenBank/DDBJ whole genome shotgun (WGS) entry which is preliminary data.</text>
</comment>
<proteinExistence type="predicted"/>
<feature type="compositionally biased region" description="Basic residues" evidence="2">
    <location>
        <begin position="295"/>
        <end position="304"/>
    </location>
</feature>
<feature type="compositionally biased region" description="Basic and acidic residues" evidence="2">
    <location>
        <begin position="319"/>
        <end position="357"/>
    </location>
</feature>
<protein>
    <submittedName>
        <fullName evidence="3">Uncharacterized protein</fullName>
    </submittedName>
</protein>
<keyword evidence="1" id="KW-0175">Coiled coil</keyword>
<organism evidence="3">
    <name type="scientific">Tanacetum cinerariifolium</name>
    <name type="common">Dalmatian daisy</name>
    <name type="synonym">Chrysanthemum cinerariifolium</name>
    <dbReference type="NCBI Taxonomy" id="118510"/>
    <lineage>
        <taxon>Eukaryota</taxon>
        <taxon>Viridiplantae</taxon>
        <taxon>Streptophyta</taxon>
        <taxon>Embryophyta</taxon>
        <taxon>Tracheophyta</taxon>
        <taxon>Spermatophyta</taxon>
        <taxon>Magnoliopsida</taxon>
        <taxon>eudicotyledons</taxon>
        <taxon>Gunneridae</taxon>
        <taxon>Pentapetalae</taxon>
        <taxon>asterids</taxon>
        <taxon>campanulids</taxon>
        <taxon>Asterales</taxon>
        <taxon>Asteraceae</taxon>
        <taxon>Asteroideae</taxon>
        <taxon>Anthemideae</taxon>
        <taxon>Anthemidinae</taxon>
        <taxon>Tanacetum</taxon>
    </lineage>
</organism>